<dbReference type="STRING" id="3076.A0A2P6TWY1"/>
<gene>
    <name evidence="1" type="ORF">C2E21_3027</name>
</gene>
<keyword evidence="1" id="KW-0282">Flagellum</keyword>
<protein>
    <submittedName>
        <fullName evidence="1">Flagellar associated</fullName>
    </submittedName>
</protein>
<comment type="caution">
    <text evidence="1">The sequence shown here is derived from an EMBL/GenBank/DDBJ whole genome shotgun (WGS) entry which is preliminary data.</text>
</comment>
<name>A0A2P6TWY1_CHLSO</name>
<keyword evidence="1" id="KW-0966">Cell projection</keyword>
<dbReference type="EMBL" id="LHPG02000005">
    <property type="protein sequence ID" value="PRW58557.1"/>
    <property type="molecule type" value="Genomic_DNA"/>
</dbReference>
<organism evidence="1 2">
    <name type="scientific">Chlorella sorokiniana</name>
    <name type="common">Freshwater green alga</name>
    <dbReference type="NCBI Taxonomy" id="3076"/>
    <lineage>
        <taxon>Eukaryota</taxon>
        <taxon>Viridiplantae</taxon>
        <taxon>Chlorophyta</taxon>
        <taxon>core chlorophytes</taxon>
        <taxon>Trebouxiophyceae</taxon>
        <taxon>Chlorellales</taxon>
        <taxon>Chlorellaceae</taxon>
        <taxon>Chlorella clade</taxon>
        <taxon>Chlorella</taxon>
    </lineage>
</organism>
<evidence type="ECO:0000313" key="1">
    <source>
        <dbReference type="EMBL" id="PRW58557.1"/>
    </source>
</evidence>
<keyword evidence="1" id="KW-0969">Cilium</keyword>
<dbReference type="OrthoDB" id="249703at2759"/>
<accession>A0A2P6TWY1</accession>
<dbReference type="Proteomes" id="UP000239899">
    <property type="component" value="Unassembled WGS sequence"/>
</dbReference>
<reference evidence="1 2" key="1">
    <citation type="journal article" date="2018" name="Plant J.">
        <title>Genome sequences of Chlorella sorokiniana UTEX 1602 and Micractinium conductrix SAG 241.80: implications to maltose excretion by a green alga.</title>
        <authorList>
            <person name="Arriola M.B."/>
            <person name="Velmurugan N."/>
            <person name="Zhang Y."/>
            <person name="Plunkett M.H."/>
            <person name="Hondzo H."/>
            <person name="Barney B.M."/>
        </authorList>
    </citation>
    <scope>NUCLEOTIDE SEQUENCE [LARGE SCALE GENOMIC DNA]</scope>
    <source>
        <strain evidence="2">UTEX 1602</strain>
    </source>
</reference>
<keyword evidence="2" id="KW-1185">Reference proteome</keyword>
<sequence length="178" mass="18793">MSDKAAIKEGGKKGVDLQGVAAMGGVVFFNLAVDVPNGDMALLEKVLEGANAPVDEAAEERKGGAGDLAKCFLSAGDKQLAIIFHLPKQLAADKGVTLKEWSAAVLAPVEGHQVVEESEEIMKVVSPQDQDKGRFPLKQRDDAINAGFAWFREKGLIPAGGDSSDDDVNYAEAAGVEW</sequence>
<evidence type="ECO:0000313" key="2">
    <source>
        <dbReference type="Proteomes" id="UP000239899"/>
    </source>
</evidence>
<dbReference type="AlphaFoldDB" id="A0A2P6TWY1"/>
<proteinExistence type="predicted"/>